<feature type="chain" id="PRO_5041383307" evidence="2">
    <location>
        <begin position="22"/>
        <end position="166"/>
    </location>
</feature>
<dbReference type="AlphaFoldDB" id="A0AA36JPK8"/>
<sequence>MASMALRKLLAFGALLALAKAEEEESSPVAIAISVMLMGSIGFQMLMFYLVNWPDRDIQRYSWQVISQTISIFCAVLLFQGCNGLVEENLIKGSAPVVEVAIDMFQMFFWLSCMQLVLAITSGALNELVGVDTDMEKVELNLKSWSVLFSHVAGFATINAYGSLQQ</sequence>
<proteinExistence type="predicted"/>
<feature type="transmembrane region" description="Helical" evidence="1">
    <location>
        <begin position="31"/>
        <end position="51"/>
    </location>
</feature>
<protein>
    <submittedName>
        <fullName evidence="3">Uncharacterized protein</fullName>
    </submittedName>
</protein>
<keyword evidence="4" id="KW-1185">Reference proteome</keyword>
<gene>
    <name evidence="3" type="ORF">EVOR1521_LOCUS30502</name>
</gene>
<evidence type="ECO:0000313" key="4">
    <source>
        <dbReference type="Proteomes" id="UP001178507"/>
    </source>
</evidence>
<evidence type="ECO:0000313" key="3">
    <source>
        <dbReference type="EMBL" id="CAJ1409391.1"/>
    </source>
</evidence>
<dbReference type="Proteomes" id="UP001178507">
    <property type="component" value="Unassembled WGS sequence"/>
</dbReference>
<feature type="non-terminal residue" evidence="3">
    <location>
        <position position="1"/>
    </location>
</feature>
<keyword evidence="1" id="KW-0812">Transmembrane</keyword>
<feature type="transmembrane region" description="Helical" evidence="1">
    <location>
        <begin position="106"/>
        <end position="125"/>
    </location>
</feature>
<evidence type="ECO:0000256" key="1">
    <source>
        <dbReference type="SAM" id="Phobius"/>
    </source>
</evidence>
<feature type="signal peptide" evidence="2">
    <location>
        <begin position="1"/>
        <end position="21"/>
    </location>
</feature>
<feature type="transmembrane region" description="Helical" evidence="1">
    <location>
        <begin position="145"/>
        <end position="164"/>
    </location>
</feature>
<name>A0AA36JPK8_9DINO</name>
<reference evidence="3" key="1">
    <citation type="submission" date="2023-08" db="EMBL/GenBank/DDBJ databases">
        <authorList>
            <person name="Chen Y."/>
            <person name="Shah S."/>
            <person name="Dougan E. K."/>
            <person name="Thang M."/>
            <person name="Chan C."/>
        </authorList>
    </citation>
    <scope>NUCLEOTIDE SEQUENCE</scope>
</reference>
<accession>A0AA36JPK8</accession>
<evidence type="ECO:0000256" key="2">
    <source>
        <dbReference type="SAM" id="SignalP"/>
    </source>
</evidence>
<keyword evidence="1" id="KW-0472">Membrane</keyword>
<comment type="caution">
    <text evidence="3">The sequence shown here is derived from an EMBL/GenBank/DDBJ whole genome shotgun (WGS) entry which is preliminary data.</text>
</comment>
<keyword evidence="1" id="KW-1133">Transmembrane helix</keyword>
<organism evidence="3 4">
    <name type="scientific">Effrenium voratum</name>
    <dbReference type="NCBI Taxonomy" id="2562239"/>
    <lineage>
        <taxon>Eukaryota</taxon>
        <taxon>Sar</taxon>
        <taxon>Alveolata</taxon>
        <taxon>Dinophyceae</taxon>
        <taxon>Suessiales</taxon>
        <taxon>Symbiodiniaceae</taxon>
        <taxon>Effrenium</taxon>
    </lineage>
</organism>
<dbReference type="EMBL" id="CAUJNA010003767">
    <property type="protein sequence ID" value="CAJ1409391.1"/>
    <property type="molecule type" value="Genomic_DNA"/>
</dbReference>
<keyword evidence="2" id="KW-0732">Signal</keyword>